<accession>A0A445MVY8</accession>
<dbReference type="InterPro" id="IPR030190">
    <property type="entry name" value="MacA_alpha-hairpin_sf"/>
</dbReference>
<protein>
    <submittedName>
        <fullName evidence="7">Efflux transporter, RND family, MFP subunit</fullName>
    </submittedName>
</protein>
<evidence type="ECO:0000256" key="3">
    <source>
        <dbReference type="SAM" id="Coils"/>
    </source>
</evidence>
<dbReference type="GO" id="GO:1990961">
    <property type="term" value="P:xenobiotic detoxification by transmembrane export across the plasma membrane"/>
    <property type="evidence" value="ECO:0007669"/>
    <property type="project" value="InterPro"/>
</dbReference>
<dbReference type="GO" id="GO:1990195">
    <property type="term" value="C:macrolide transmembrane transporter complex"/>
    <property type="evidence" value="ECO:0007669"/>
    <property type="project" value="InterPro"/>
</dbReference>
<proteinExistence type="predicted"/>
<feature type="domain" description="Multidrug resistance protein MdtA-like barrel-sandwich hybrid" evidence="5">
    <location>
        <begin position="60"/>
        <end position="231"/>
    </location>
</feature>
<dbReference type="EMBL" id="OJIN01000101">
    <property type="protein sequence ID" value="SPD73569.1"/>
    <property type="molecule type" value="Genomic_DNA"/>
</dbReference>
<dbReference type="Pfam" id="PF25954">
    <property type="entry name" value="Beta-barrel_RND_2"/>
    <property type="match status" value="1"/>
</dbReference>
<feature type="domain" description="CusB-like beta-barrel" evidence="6">
    <location>
        <begin position="247"/>
        <end position="322"/>
    </location>
</feature>
<evidence type="ECO:0000259" key="5">
    <source>
        <dbReference type="Pfam" id="PF25917"/>
    </source>
</evidence>
<feature type="coiled-coil region" evidence="3">
    <location>
        <begin position="114"/>
        <end position="141"/>
    </location>
</feature>
<evidence type="ECO:0000313" key="7">
    <source>
        <dbReference type="EMBL" id="SPD73569.1"/>
    </source>
</evidence>
<dbReference type="SUPFAM" id="SSF111369">
    <property type="entry name" value="HlyD-like secretion proteins"/>
    <property type="match status" value="2"/>
</dbReference>
<sequence length="448" mass="48519">MQPLIKKVLVLCILVLFGGAAASYLRNSNEQHPLFRTAAVSRGDLLATISATGTVEPEELVDVGAQVAGQINSFGKDKQGKTIDYGSAVEEATVLAQIDDSLYAADVALTAAQVQQAKAGLKRAEADLIQLKAKLYQAQRDWDRAQKLGPSSKALAETSYDAYRSDYETAKANVAVGEASIIQARAAVEQAQAALMRSQQNLGYCTIKSPVKGVIIDRRVNIGQTVVSSLNAPSLFLIAKDLTRMQVWVSVNEADIGNIRPGQPVTFTVDAYPGETFRGEVGKVRLNATMTQNVVTYTVEVTTDNRDGRLLPYLTANVEFETGRRSNVFLVPNAALRWSPRPEQISPEFRAARDGSKEQTDKVEAERQLKGGDTKTGDRGHKGLLWVKKEGYLRPVRVSVGLSDGSMTEVDGSDLKEGLEVVLGEQPKEAGNNAANPFTPQLMKGNRP</sequence>
<evidence type="ECO:0000259" key="6">
    <source>
        <dbReference type="Pfam" id="PF25954"/>
    </source>
</evidence>
<dbReference type="InterPro" id="IPR058792">
    <property type="entry name" value="Beta-barrel_RND_2"/>
</dbReference>
<organism evidence="7">
    <name type="scientific">uncultured Desulfobacterium sp</name>
    <dbReference type="NCBI Taxonomy" id="201089"/>
    <lineage>
        <taxon>Bacteria</taxon>
        <taxon>Pseudomonadati</taxon>
        <taxon>Thermodesulfobacteriota</taxon>
        <taxon>Desulfobacteria</taxon>
        <taxon>Desulfobacterales</taxon>
        <taxon>Desulfobacteriaceae</taxon>
        <taxon>Desulfobacterium</taxon>
        <taxon>environmental samples</taxon>
    </lineage>
</organism>
<feature type="region of interest" description="Disordered" evidence="4">
    <location>
        <begin position="345"/>
        <end position="377"/>
    </location>
</feature>
<name>A0A445MVY8_9BACT</name>
<evidence type="ECO:0000256" key="2">
    <source>
        <dbReference type="ARBA" id="ARBA00023054"/>
    </source>
</evidence>
<dbReference type="GO" id="GO:0019898">
    <property type="term" value="C:extrinsic component of membrane"/>
    <property type="evidence" value="ECO:0007669"/>
    <property type="project" value="InterPro"/>
</dbReference>
<evidence type="ECO:0000256" key="4">
    <source>
        <dbReference type="SAM" id="MobiDB-lite"/>
    </source>
</evidence>
<feature type="region of interest" description="Disordered" evidence="4">
    <location>
        <begin position="425"/>
        <end position="448"/>
    </location>
</feature>
<evidence type="ECO:0000256" key="1">
    <source>
        <dbReference type="ARBA" id="ARBA00004196"/>
    </source>
</evidence>
<dbReference type="InterPro" id="IPR058625">
    <property type="entry name" value="MdtA-like_BSH"/>
</dbReference>
<dbReference type="PANTHER" id="PTHR32347:SF14">
    <property type="entry name" value="EFFLUX SYSTEM COMPONENT YKNX-RELATED"/>
    <property type="match status" value="1"/>
</dbReference>
<dbReference type="Gene3D" id="6.10.140.1990">
    <property type="match status" value="1"/>
</dbReference>
<dbReference type="Pfam" id="PF25917">
    <property type="entry name" value="BSH_RND"/>
    <property type="match status" value="1"/>
</dbReference>
<dbReference type="Gene3D" id="2.40.50.100">
    <property type="match status" value="1"/>
</dbReference>
<reference evidence="7" key="1">
    <citation type="submission" date="2018-01" db="EMBL/GenBank/DDBJ databases">
        <authorList>
            <person name="Regsiter A."/>
            <person name="William W."/>
        </authorList>
    </citation>
    <scope>NUCLEOTIDE SEQUENCE</scope>
    <source>
        <strain evidence="7">TRIP AH-1</strain>
    </source>
</reference>
<dbReference type="Gene3D" id="2.40.30.170">
    <property type="match status" value="1"/>
</dbReference>
<gene>
    <name evidence="7" type="ORF">PITCH_A190145</name>
</gene>
<dbReference type="GO" id="GO:0030313">
    <property type="term" value="C:cell envelope"/>
    <property type="evidence" value="ECO:0007669"/>
    <property type="project" value="UniProtKB-SubCell"/>
</dbReference>
<dbReference type="InterPro" id="IPR050465">
    <property type="entry name" value="UPF0194_transport"/>
</dbReference>
<feature type="compositionally biased region" description="Basic and acidic residues" evidence="4">
    <location>
        <begin position="350"/>
        <end position="377"/>
    </location>
</feature>
<comment type="subcellular location">
    <subcellularLocation>
        <location evidence="1">Cell envelope</location>
    </subcellularLocation>
</comment>
<dbReference type="AlphaFoldDB" id="A0A445MVY8"/>
<dbReference type="PANTHER" id="PTHR32347">
    <property type="entry name" value="EFFLUX SYSTEM COMPONENT YKNX-RELATED"/>
    <property type="match status" value="1"/>
</dbReference>
<keyword evidence="2 3" id="KW-0175">Coiled coil</keyword>